<comment type="caution">
    <text evidence="1">The sequence shown here is derived from an EMBL/GenBank/DDBJ whole genome shotgun (WGS) entry which is preliminary data.</text>
</comment>
<keyword evidence="2" id="KW-1185">Reference proteome</keyword>
<evidence type="ECO:0000313" key="1">
    <source>
        <dbReference type="EMBL" id="KAH3771318.1"/>
    </source>
</evidence>
<dbReference type="Proteomes" id="UP000828390">
    <property type="component" value="Unassembled WGS sequence"/>
</dbReference>
<evidence type="ECO:0000313" key="2">
    <source>
        <dbReference type="Proteomes" id="UP000828390"/>
    </source>
</evidence>
<dbReference type="AlphaFoldDB" id="A0A9D4IGT0"/>
<gene>
    <name evidence="1" type="ORF">DPMN_172632</name>
</gene>
<dbReference type="EMBL" id="JAIWYP010000009">
    <property type="protein sequence ID" value="KAH3771318.1"/>
    <property type="molecule type" value="Genomic_DNA"/>
</dbReference>
<protein>
    <submittedName>
        <fullName evidence="1">Uncharacterized protein</fullName>
    </submittedName>
</protein>
<accession>A0A9D4IGT0</accession>
<reference evidence="1" key="1">
    <citation type="journal article" date="2019" name="bioRxiv">
        <title>The Genome of the Zebra Mussel, Dreissena polymorpha: A Resource for Invasive Species Research.</title>
        <authorList>
            <person name="McCartney M.A."/>
            <person name="Auch B."/>
            <person name="Kono T."/>
            <person name="Mallez S."/>
            <person name="Zhang Y."/>
            <person name="Obille A."/>
            <person name="Becker A."/>
            <person name="Abrahante J.E."/>
            <person name="Garbe J."/>
            <person name="Badalamenti J.P."/>
            <person name="Herman A."/>
            <person name="Mangelson H."/>
            <person name="Liachko I."/>
            <person name="Sullivan S."/>
            <person name="Sone E.D."/>
            <person name="Koren S."/>
            <person name="Silverstein K.A.T."/>
            <person name="Beckman K.B."/>
            <person name="Gohl D.M."/>
        </authorList>
    </citation>
    <scope>NUCLEOTIDE SEQUENCE</scope>
    <source>
        <strain evidence="1">Duluth1</strain>
        <tissue evidence="1">Whole animal</tissue>
    </source>
</reference>
<proteinExistence type="predicted"/>
<name>A0A9D4IGT0_DREPO</name>
<organism evidence="1 2">
    <name type="scientific">Dreissena polymorpha</name>
    <name type="common">Zebra mussel</name>
    <name type="synonym">Mytilus polymorpha</name>
    <dbReference type="NCBI Taxonomy" id="45954"/>
    <lineage>
        <taxon>Eukaryota</taxon>
        <taxon>Metazoa</taxon>
        <taxon>Spiralia</taxon>
        <taxon>Lophotrochozoa</taxon>
        <taxon>Mollusca</taxon>
        <taxon>Bivalvia</taxon>
        <taxon>Autobranchia</taxon>
        <taxon>Heteroconchia</taxon>
        <taxon>Euheterodonta</taxon>
        <taxon>Imparidentia</taxon>
        <taxon>Neoheterodontei</taxon>
        <taxon>Myida</taxon>
        <taxon>Dreissenoidea</taxon>
        <taxon>Dreissenidae</taxon>
        <taxon>Dreissena</taxon>
    </lineage>
</organism>
<reference evidence="1" key="2">
    <citation type="submission" date="2020-11" db="EMBL/GenBank/DDBJ databases">
        <authorList>
            <person name="McCartney M.A."/>
            <person name="Auch B."/>
            <person name="Kono T."/>
            <person name="Mallez S."/>
            <person name="Becker A."/>
            <person name="Gohl D.M."/>
            <person name="Silverstein K.A.T."/>
            <person name="Koren S."/>
            <person name="Bechman K.B."/>
            <person name="Herman A."/>
            <person name="Abrahante J.E."/>
            <person name="Garbe J."/>
        </authorList>
    </citation>
    <scope>NUCLEOTIDE SEQUENCE</scope>
    <source>
        <strain evidence="1">Duluth1</strain>
        <tissue evidence="1">Whole animal</tissue>
    </source>
</reference>
<sequence>MDEKRKLLQKRVLKTAILSSITFKDSMPGTSVRRDMLLFEVDFYEQQFGTDDNSLKIIADKMKTTFNDLKKLNIRSTSSVCSIYNFNSVSGDFKRCGGRITGPVISFVTTIGAIAFSVKFQVQMINICYDEALRIIAAQQNILSGKPM</sequence>